<dbReference type="EMBL" id="CP021425">
    <property type="protein sequence ID" value="ARU55927.1"/>
    <property type="molecule type" value="Genomic_DNA"/>
</dbReference>
<reference evidence="1 2" key="1">
    <citation type="submission" date="2017-05" db="EMBL/GenBank/DDBJ databases">
        <title>Genomic insights into alkan degradation activity of Oleiphilus messinensis.</title>
        <authorList>
            <person name="Kozyavkin S.A."/>
            <person name="Slesarev A.I."/>
            <person name="Golyshin P.N."/>
            <person name="Korzhenkov A."/>
            <person name="Golyshina O.N."/>
            <person name="Toshchakov S.V."/>
        </authorList>
    </citation>
    <scope>NUCLEOTIDE SEQUENCE [LARGE SCALE GENOMIC DNA]</scope>
    <source>
        <strain evidence="1 2">ME102</strain>
    </source>
</reference>
<dbReference type="AlphaFoldDB" id="A0A1Y0I613"/>
<dbReference type="KEGG" id="ome:OLMES_1853"/>
<sequence>MSVSLTLQTGVTGVQKSISGMEQAAQKVAASGSENVSSSNGALSSPADIVEPLVELKLYEATANASAKVVKTADQALGTLLDINA</sequence>
<dbReference type="OrthoDB" id="5705747at2"/>
<evidence type="ECO:0000313" key="1">
    <source>
        <dbReference type="EMBL" id="ARU55927.1"/>
    </source>
</evidence>
<organism evidence="1 2">
    <name type="scientific">Oleiphilus messinensis</name>
    <dbReference type="NCBI Taxonomy" id="141451"/>
    <lineage>
        <taxon>Bacteria</taxon>
        <taxon>Pseudomonadati</taxon>
        <taxon>Pseudomonadota</taxon>
        <taxon>Gammaproteobacteria</taxon>
        <taxon>Oceanospirillales</taxon>
        <taxon>Oleiphilaceae</taxon>
        <taxon>Oleiphilus</taxon>
    </lineage>
</organism>
<keyword evidence="1" id="KW-0282">Flagellum</keyword>
<evidence type="ECO:0000313" key="2">
    <source>
        <dbReference type="Proteomes" id="UP000196027"/>
    </source>
</evidence>
<name>A0A1Y0I613_9GAMM</name>
<keyword evidence="1" id="KW-0966">Cell projection</keyword>
<keyword evidence="1" id="KW-0969">Cilium</keyword>
<gene>
    <name evidence="1" type="ORF">OLMES_1853</name>
</gene>
<dbReference type="Proteomes" id="UP000196027">
    <property type="component" value="Chromosome"/>
</dbReference>
<proteinExistence type="predicted"/>
<keyword evidence="2" id="KW-1185">Reference proteome</keyword>
<dbReference type="RefSeq" id="WP_087464406.1">
    <property type="nucleotide sequence ID" value="NZ_CP021425.1"/>
</dbReference>
<protein>
    <submittedName>
        <fullName evidence="1">Flagellar hook protein FlgE</fullName>
    </submittedName>
</protein>
<accession>A0A1Y0I613</accession>